<proteinExistence type="predicted"/>
<name>A0A0A9GWJ9_ARUDO</name>
<accession>A0A0A9GWJ9</accession>
<dbReference type="PANTHER" id="PTHR34223:SF107">
    <property type="entry name" value="F-BOX DOMAIN-CONTAINING PROTEIN"/>
    <property type="match status" value="1"/>
</dbReference>
<reference evidence="1" key="1">
    <citation type="submission" date="2014-09" db="EMBL/GenBank/DDBJ databases">
        <authorList>
            <person name="Magalhaes I.L.F."/>
            <person name="Oliveira U."/>
            <person name="Santos F.R."/>
            <person name="Vidigal T.H.D.A."/>
            <person name="Brescovit A.D."/>
            <person name="Santos A.J."/>
        </authorList>
    </citation>
    <scope>NUCLEOTIDE SEQUENCE</scope>
    <source>
        <tissue evidence="1">Shoot tissue taken approximately 20 cm above the soil surface</tissue>
    </source>
</reference>
<organism evidence="1">
    <name type="scientific">Arundo donax</name>
    <name type="common">Giant reed</name>
    <name type="synonym">Donax arundinaceus</name>
    <dbReference type="NCBI Taxonomy" id="35708"/>
    <lineage>
        <taxon>Eukaryota</taxon>
        <taxon>Viridiplantae</taxon>
        <taxon>Streptophyta</taxon>
        <taxon>Embryophyta</taxon>
        <taxon>Tracheophyta</taxon>
        <taxon>Spermatophyta</taxon>
        <taxon>Magnoliopsida</taxon>
        <taxon>Liliopsida</taxon>
        <taxon>Poales</taxon>
        <taxon>Poaceae</taxon>
        <taxon>PACMAD clade</taxon>
        <taxon>Arundinoideae</taxon>
        <taxon>Arundineae</taxon>
        <taxon>Arundo</taxon>
    </lineage>
</organism>
<reference evidence="1" key="2">
    <citation type="journal article" date="2015" name="Data Brief">
        <title>Shoot transcriptome of the giant reed, Arundo donax.</title>
        <authorList>
            <person name="Barrero R.A."/>
            <person name="Guerrero F.D."/>
            <person name="Moolhuijzen P."/>
            <person name="Goolsby J.A."/>
            <person name="Tidwell J."/>
            <person name="Bellgard S.E."/>
            <person name="Bellgard M.I."/>
        </authorList>
    </citation>
    <scope>NUCLEOTIDE SEQUENCE</scope>
    <source>
        <tissue evidence="1">Shoot tissue taken approximately 20 cm above the soil surface</tissue>
    </source>
</reference>
<dbReference type="AlphaFoldDB" id="A0A0A9GWJ9"/>
<protein>
    <submittedName>
        <fullName evidence="1">Uncharacterized protein</fullName>
    </submittedName>
</protein>
<evidence type="ECO:0000313" key="1">
    <source>
        <dbReference type="EMBL" id="JAE27924.1"/>
    </source>
</evidence>
<dbReference type="InterPro" id="IPR053197">
    <property type="entry name" value="F-box_SCFL_complex_component"/>
</dbReference>
<sequence>MHIVAAQGKFLGFVNKLREFVEHLLRARGGSPLDLCELRLGDFADKNWFTYEDMLRCFNHWIRHAVGCRVQVLRLLIHCNEYLELEDQPLVSQHLRRLEIGGVEVYTGLLNFSGCPNLEHLEFENC</sequence>
<dbReference type="EMBL" id="GBRH01169972">
    <property type="protein sequence ID" value="JAE27924.1"/>
    <property type="molecule type" value="Transcribed_RNA"/>
</dbReference>
<dbReference type="PANTHER" id="PTHR34223">
    <property type="entry name" value="OS11G0201299 PROTEIN"/>
    <property type="match status" value="1"/>
</dbReference>